<feature type="compositionally biased region" description="Polar residues" evidence="2">
    <location>
        <begin position="109"/>
        <end position="145"/>
    </location>
</feature>
<keyword evidence="4" id="KW-1185">Reference proteome</keyword>
<reference evidence="3 4" key="1">
    <citation type="journal article" date="2011" name="Proc. Natl. Acad. Sci. U.S.A.">
        <title>Evolutionary erosion of yeast sex chromosomes by mating-type switching accidents.</title>
        <authorList>
            <person name="Gordon J.L."/>
            <person name="Armisen D."/>
            <person name="Proux-Wera E."/>
            <person name="Oheigeartaigh S.S."/>
            <person name="Byrne K.P."/>
            <person name="Wolfe K.H."/>
        </authorList>
    </citation>
    <scope>NUCLEOTIDE SEQUENCE [LARGE SCALE GENOMIC DNA]</scope>
    <source>
        <strain evidence="4">ATCC 22294 / BCRC 22015 / CBS 2517 / CECT 1963 / NBRC 1671 / NRRL Y-8276</strain>
    </source>
</reference>
<feature type="region of interest" description="Disordered" evidence="2">
    <location>
        <begin position="614"/>
        <end position="743"/>
    </location>
</feature>
<evidence type="ECO:0000313" key="4">
    <source>
        <dbReference type="Proteomes" id="UP000005220"/>
    </source>
</evidence>
<evidence type="ECO:0000256" key="2">
    <source>
        <dbReference type="SAM" id="MobiDB-lite"/>
    </source>
</evidence>
<dbReference type="AlphaFoldDB" id="H2AMB5"/>
<feature type="compositionally biased region" description="Polar residues" evidence="2">
    <location>
        <begin position="775"/>
        <end position="802"/>
    </location>
</feature>
<dbReference type="OrthoDB" id="4085524at2759"/>
<feature type="compositionally biased region" description="Polar residues" evidence="2">
    <location>
        <begin position="631"/>
        <end position="654"/>
    </location>
</feature>
<feature type="region of interest" description="Disordered" evidence="2">
    <location>
        <begin position="520"/>
        <end position="594"/>
    </location>
</feature>
<feature type="compositionally biased region" description="Polar residues" evidence="2">
    <location>
        <begin position="581"/>
        <end position="593"/>
    </location>
</feature>
<feature type="region of interest" description="Disordered" evidence="2">
    <location>
        <begin position="297"/>
        <end position="375"/>
    </location>
</feature>
<feature type="region of interest" description="Disordered" evidence="2">
    <location>
        <begin position="194"/>
        <end position="223"/>
    </location>
</feature>
<feature type="coiled-coil region" evidence="1">
    <location>
        <begin position="377"/>
        <end position="404"/>
    </location>
</feature>
<proteinExistence type="predicted"/>
<feature type="region of interest" description="Disordered" evidence="2">
    <location>
        <begin position="775"/>
        <end position="938"/>
    </location>
</feature>
<dbReference type="GeneID" id="13882348"/>
<feature type="compositionally biased region" description="Low complexity" evidence="2">
    <location>
        <begin position="38"/>
        <end position="59"/>
    </location>
</feature>
<feature type="compositionally biased region" description="Polar residues" evidence="2">
    <location>
        <begin position="812"/>
        <end position="824"/>
    </location>
</feature>
<dbReference type="STRING" id="1071382.H2AMB5"/>
<feature type="compositionally biased region" description="Polar residues" evidence="2">
    <location>
        <begin position="563"/>
        <end position="573"/>
    </location>
</feature>
<gene>
    <name evidence="3" type="primary">KAFR0A00770</name>
    <name evidence="3" type="ORF">KAFR_0A00770</name>
</gene>
<dbReference type="InParanoid" id="H2AMB5"/>
<feature type="compositionally biased region" description="Polar residues" evidence="2">
    <location>
        <begin position="919"/>
        <end position="931"/>
    </location>
</feature>
<feature type="compositionally biased region" description="Low complexity" evidence="2">
    <location>
        <begin position="81"/>
        <end position="108"/>
    </location>
</feature>
<protein>
    <recommendedName>
        <fullName evidence="5">Eisosome protein SEG2</fullName>
    </recommendedName>
</protein>
<evidence type="ECO:0000256" key="1">
    <source>
        <dbReference type="SAM" id="Coils"/>
    </source>
</evidence>
<dbReference type="RefSeq" id="XP_003954650.1">
    <property type="nucleotide sequence ID" value="XM_003954601.1"/>
</dbReference>
<dbReference type="HOGENOM" id="CLU_018639_0_0_1"/>
<keyword evidence="1" id="KW-0175">Coiled coil</keyword>
<dbReference type="KEGG" id="kaf:KAFR_0A00770"/>
<organism evidence="3 4">
    <name type="scientific">Kazachstania africana (strain ATCC 22294 / BCRC 22015 / CBS 2517 / CECT 1963 / NBRC 1671 / NRRL Y-8276)</name>
    <name type="common">Yeast</name>
    <name type="synonym">Kluyveromyces africanus</name>
    <dbReference type="NCBI Taxonomy" id="1071382"/>
    <lineage>
        <taxon>Eukaryota</taxon>
        <taxon>Fungi</taxon>
        <taxon>Dikarya</taxon>
        <taxon>Ascomycota</taxon>
        <taxon>Saccharomycotina</taxon>
        <taxon>Saccharomycetes</taxon>
        <taxon>Saccharomycetales</taxon>
        <taxon>Saccharomycetaceae</taxon>
        <taxon>Kazachstania</taxon>
    </lineage>
</organism>
<feature type="compositionally biased region" description="Low complexity" evidence="2">
    <location>
        <begin position="856"/>
        <end position="865"/>
    </location>
</feature>
<feature type="compositionally biased region" description="Polar residues" evidence="2">
    <location>
        <begin position="520"/>
        <end position="544"/>
    </location>
</feature>
<sequence>MFRRKSTIRTTEQSTPASTVAAASVLTKAYAAAGLTSNSNSRVNSSTTKTNTTVRRSTSMLNTRRYNSMTIERPSTRETSRTSGSRTSSLQKSTSRSNSRSNSIQRNTMTPNNTIHTSPSMNTLSKNSRRASSLPSKKRVSSMTSKQHEEAQLTFKEFGGNQSTNILKPKTVRKYVPSAHGLVAIDVPVIENPKKESSSSVTRSTSVNHQLKRKVSQDSLHSSNKVNPISIHYKDTPLIETSMIEETETELKQDDVELDMLIGENNALEEKIILEQEKDHNNNENEKNTETYIQISANEEESIKKGEKNTSVSPNEEKETQAGLKNLDRKIDVKAQGEEGVELNNNKRLNDETFHDEKQTEDNKNYPSIDGPDDDGVARVHNTEEELKQIVEKIEQDITEKIADNDSIHDEQLEDNSDFQECEYSSIHSTKEDITIQAIEPLSLDEGSAKKTINNSKKKKKMKDVLPRYWPILLWTMILCTKKIDTADNNLEANKKKHTKPSEKTSSMAQYMRVANPYLNNESSSTEQLTPANSTVTDNIQASPSIKKGSIQRKPAARGLTPRANSLTRNSMPMKSALKKSIQNDGTSSSVYSDKSAATGAYLSLTTAENTRLNAQIADEAPPGRKRSISRKNTLNLTRPQSMINQQIPRSRSPLTHERAKSKRHSVNMGPIQKPRVKKIEKDVEPSSVKSNHTKKTEVKTSKQSPGAPDGSHKRNSFSKKSQKDLNSILYPKEPPQRKSSFEKLTAREGHLGFKMMSLRGESIVDSTNTENGTIAVDQRQSQNTDHVSNPVPKSSGWTSRFNDSDSEEEYNINSNQTPNTSIESKTKPHNHSFSFFKMNKTRSQESEAFSPPQPQYSNSYPQRSLSSNSSPKKTVVETGRTFSAHSTSINSHSLGSTMRNNTDMKELYPNNGHESRMHSNGYTSSNSPDEVTNKKSKVFSKKLKKLFGRKK</sequence>
<dbReference type="eggNOG" id="ENOG502S0GH">
    <property type="taxonomic scope" value="Eukaryota"/>
</dbReference>
<feature type="compositionally biased region" description="Basic and acidic residues" evidence="2">
    <location>
        <begin position="315"/>
        <end position="337"/>
    </location>
</feature>
<feature type="compositionally biased region" description="Polar residues" evidence="2">
    <location>
        <begin position="881"/>
        <end position="902"/>
    </location>
</feature>
<feature type="compositionally biased region" description="Polar residues" evidence="2">
    <location>
        <begin position="60"/>
        <end position="70"/>
    </location>
</feature>
<dbReference type="FunCoup" id="H2AMB5">
    <property type="interactions" value="98"/>
</dbReference>
<dbReference type="EMBL" id="HE650821">
    <property type="protein sequence ID" value="CCF55515.1"/>
    <property type="molecule type" value="Genomic_DNA"/>
</dbReference>
<dbReference type="Proteomes" id="UP000005220">
    <property type="component" value="Chromosome 1"/>
</dbReference>
<evidence type="ECO:0000313" key="3">
    <source>
        <dbReference type="EMBL" id="CCF55515.1"/>
    </source>
</evidence>
<feature type="compositionally biased region" description="Basic and acidic residues" evidence="2">
    <location>
        <begin position="348"/>
        <end position="364"/>
    </location>
</feature>
<feature type="region of interest" description="Disordered" evidence="2">
    <location>
        <begin position="38"/>
        <end position="148"/>
    </location>
</feature>
<evidence type="ECO:0008006" key="5">
    <source>
        <dbReference type="Google" id="ProtNLM"/>
    </source>
</evidence>
<feature type="coiled-coil region" evidence="1">
    <location>
        <begin position="244"/>
        <end position="278"/>
    </location>
</feature>
<feature type="compositionally biased region" description="Low complexity" evidence="2">
    <location>
        <begin position="198"/>
        <end position="207"/>
    </location>
</feature>
<name>H2AMB5_KAZAF</name>
<accession>H2AMB5</accession>